<keyword evidence="2 8" id="KW-0147">Chitin-binding</keyword>
<dbReference type="InterPro" id="IPR018371">
    <property type="entry name" value="Chitin-binding_1_CS"/>
</dbReference>
<proteinExistence type="predicted"/>
<dbReference type="PROSITE" id="PS51677">
    <property type="entry name" value="NODB"/>
    <property type="match status" value="1"/>
</dbReference>
<dbReference type="CDD" id="cd00035">
    <property type="entry name" value="ChtBD1"/>
    <property type="match status" value="1"/>
</dbReference>
<dbReference type="PROSITE" id="PS50941">
    <property type="entry name" value="CHIT_BIND_I_2"/>
    <property type="match status" value="2"/>
</dbReference>
<keyword evidence="7" id="KW-0170">Cobalt</keyword>
<dbReference type="GO" id="GO:0046872">
    <property type="term" value="F:metal ion binding"/>
    <property type="evidence" value="ECO:0007669"/>
    <property type="project" value="UniProtKB-KW"/>
</dbReference>
<dbReference type="PANTHER" id="PTHR46471">
    <property type="entry name" value="CHITIN DEACETYLASE"/>
    <property type="match status" value="1"/>
</dbReference>
<dbReference type="AlphaFoldDB" id="A0A2H2ZP48"/>
<evidence type="ECO:0000313" key="12">
    <source>
        <dbReference type="EMBL" id="OTA01114.1"/>
    </source>
</evidence>
<dbReference type="SMART" id="SM00270">
    <property type="entry name" value="ChtBD1"/>
    <property type="match status" value="2"/>
</dbReference>
<feature type="disulfide bond" evidence="8">
    <location>
        <begin position="466"/>
        <end position="480"/>
    </location>
</feature>
<dbReference type="Proteomes" id="UP000219286">
    <property type="component" value="Unassembled WGS sequence"/>
</dbReference>
<comment type="caution">
    <text evidence="12">The sequence shown here is derived from an EMBL/GenBank/DDBJ whole genome shotgun (WGS) entry which is preliminary data.</text>
</comment>
<dbReference type="GO" id="GO:0005975">
    <property type="term" value="P:carbohydrate metabolic process"/>
    <property type="evidence" value="ECO:0007669"/>
    <property type="project" value="InterPro"/>
</dbReference>
<evidence type="ECO:0000256" key="8">
    <source>
        <dbReference type="PROSITE-ProRule" id="PRU00261"/>
    </source>
</evidence>
<protein>
    <recommendedName>
        <fullName evidence="14">Chitin deacetylase</fullName>
    </recommendedName>
</protein>
<dbReference type="PROSITE" id="PS00026">
    <property type="entry name" value="CHIT_BIND_I_1"/>
    <property type="match status" value="1"/>
</dbReference>
<dbReference type="CDD" id="cd11618">
    <property type="entry name" value="ChtBD1_1"/>
    <property type="match status" value="1"/>
</dbReference>
<dbReference type="Gene3D" id="3.20.20.370">
    <property type="entry name" value="Glycoside hydrolase/deacetylase"/>
    <property type="match status" value="1"/>
</dbReference>
<feature type="domain" description="Chitin-binding type-1" evidence="10">
    <location>
        <begin position="67"/>
        <end position="112"/>
    </location>
</feature>
<dbReference type="GO" id="GO:0008061">
    <property type="term" value="F:chitin binding"/>
    <property type="evidence" value="ECO:0007669"/>
    <property type="project" value="UniProtKB-UniRule"/>
</dbReference>
<keyword evidence="13" id="KW-1185">Reference proteome</keyword>
<evidence type="ECO:0000256" key="7">
    <source>
        <dbReference type="ARBA" id="ARBA00023285"/>
    </source>
</evidence>
<dbReference type="InterPro" id="IPR001002">
    <property type="entry name" value="Chitin-bd_1"/>
</dbReference>
<dbReference type="InterPro" id="IPR036861">
    <property type="entry name" value="Endochitinase-like_sf"/>
</dbReference>
<organism evidence="12 13">
    <name type="scientific">Trichoderma parareesei</name>
    <name type="common">Filamentous fungus</name>
    <dbReference type="NCBI Taxonomy" id="858221"/>
    <lineage>
        <taxon>Eukaryota</taxon>
        <taxon>Fungi</taxon>
        <taxon>Dikarya</taxon>
        <taxon>Ascomycota</taxon>
        <taxon>Pezizomycotina</taxon>
        <taxon>Sordariomycetes</taxon>
        <taxon>Hypocreomycetidae</taxon>
        <taxon>Hypocreales</taxon>
        <taxon>Hypocreaceae</taxon>
        <taxon>Trichoderma</taxon>
    </lineage>
</organism>
<feature type="domain" description="Chitin-binding type-1" evidence="10">
    <location>
        <begin position="446"/>
        <end position="493"/>
    </location>
</feature>
<dbReference type="Pfam" id="PF00187">
    <property type="entry name" value="Chitin_bind_1"/>
    <property type="match status" value="1"/>
</dbReference>
<sequence>MCAYISVTRLSLAAFWSISAYAAAYVPRQPAARSSVSGSTALSRRAASPNANFTKPFVVDDFPVTEDGRCGATFGTRCWSDECCSAEGWCGSGFLYCSAPACQYEYGPACDANARPDGEDTEEWPRPQFGEVPYGKAIYHCKVPGTVALTFDDGPWEYTEELLNLLDDHGVKATFFVTGRNLGKGAINDETKDWPRLIRRMKDEGHQIASHTWSHQRLPTLTKARLRQQMIFNEIAIADIIGVFPTYMRPPYSASNEDVNEWLGELGYHVTYFDLDTEGYLHDDDEAIEESKEIVRTRFDNADPDTDSFLHIEHDTVAHTVSTLISYTISQLFDAGFTPVTVGECLGDPYEFWYRSQDAGFLKRAVEVGQDVVRTNYSFYEEAPLTPVKPRSFFDRLFFSEPKPQSGSGSHPFAANGSLSVNGSLSANGTLPGGGNSTKTYKPTKDGRCGPAFGEASCMNQKYENCCSKAGWCGSTDAHCLDGCQDGYGRCGLFG</sequence>
<keyword evidence="6" id="KW-0119">Carbohydrate metabolism</keyword>
<evidence type="ECO:0000259" key="10">
    <source>
        <dbReference type="PROSITE" id="PS50941"/>
    </source>
</evidence>
<dbReference type="CDD" id="cd10951">
    <property type="entry name" value="CE4_ClCDA_like"/>
    <property type="match status" value="1"/>
</dbReference>
<keyword evidence="3" id="KW-0479">Metal-binding</keyword>
<feature type="disulfide bond" evidence="8">
    <location>
        <begin position="78"/>
        <end position="90"/>
    </location>
</feature>
<dbReference type="Gene3D" id="3.30.60.10">
    <property type="entry name" value="Endochitinase-like"/>
    <property type="match status" value="2"/>
</dbReference>
<keyword evidence="5" id="KW-0378">Hydrolase</keyword>
<evidence type="ECO:0000259" key="11">
    <source>
        <dbReference type="PROSITE" id="PS51677"/>
    </source>
</evidence>
<feature type="disulfide bond" evidence="8">
    <location>
        <begin position="83"/>
        <end position="97"/>
    </location>
</feature>
<evidence type="ECO:0000256" key="5">
    <source>
        <dbReference type="ARBA" id="ARBA00022801"/>
    </source>
</evidence>
<dbReference type="OrthoDB" id="407355at2759"/>
<feature type="domain" description="NodB homology" evidence="11">
    <location>
        <begin position="145"/>
        <end position="340"/>
    </location>
</feature>
<evidence type="ECO:0000256" key="3">
    <source>
        <dbReference type="ARBA" id="ARBA00022723"/>
    </source>
</evidence>
<dbReference type="InterPro" id="IPR002509">
    <property type="entry name" value="NODB_dom"/>
</dbReference>
<dbReference type="SUPFAM" id="SSF57016">
    <property type="entry name" value="Plant lectins/antimicrobial peptides"/>
    <property type="match status" value="2"/>
</dbReference>
<comment type="cofactor">
    <cofactor evidence="1">
        <name>Co(2+)</name>
        <dbReference type="ChEBI" id="CHEBI:48828"/>
    </cofactor>
</comment>
<evidence type="ECO:0000313" key="13">
    <source>
        <dbReference type="Proteomes" id="UP000219286"/>
    </source>
</evidence>
<dbReference type="EMBL" id="LFMI01000178">
    <property type="protein sequence ID" value="OTA01114.1"/>
    <property type="molecule type" value="Genomic_DNA"/>
</dbReference>
<evidence type="ECO:0000256" key="6">
    <source>
        <dbReference type="ARBA" id="ARBA00023277"/>
    </source>
</evidence>
<dbReference type="Pfam" id="PF01522">
    <property type="entry name" value="Polysacc_deac_1"/>
    <property type="match status" value="1"/>
</dbReference>
<comment type="caution">
    <text evidence="8">Lacks conserved residue(s) required for the propagation of feature annotation.</text>
</comment>
<dbReference type="GO" id="GO:0016810">
    <property type="term" value="F:hydrolase activity, acting on carbon-nitrogen (but not peptide) bonds"/>
    <property type="evidence" value="ECO:0007669"/>
    <property type="project" value="InterPro"/>
</dbReference>
<keyword evidence="4 9" id="KW-0732">Signal</keyword>
<evidence type="ECO:0000256" key="9">
    <source>
        <dbReference type="SAM" id="SignalP"/>
    </source>
</evidence>
<name>A0A2H2ZP48_TRIPA</name>
<evidence type="ECO:0000256" key="4">
    <source>
        <dbReference type="ARBA" id="ARBA00022729"/>
    </source>
</evidence>
<dbReference type="SUPFAM" id="SSF88713">
    <property type="entry name" value="Glycoside hydrolase/deacetylase"/>
    <property type="match status" value="1"/>
</dbReference>
<feature type="signal peptide" evidence="9">
    <location>
        <begin position="1"/>
        <end position="24"/>
    </location>
</feature>
<evidence type="ECO:0000256" key="1">
    <source>
        <dbReference type="ARBA" id="ARBA00001941"/>
    </source>
</evidence>
<keyword evidence="8" id="KW-1015">Disulfide bond</keyword>
<reference evidence="12 13" key="1">
    <citation type="journal article" date="2015" name="Genome Announc.">
        <title>Genome sequence and annotation of Trichoderma parareesei, the ancestor of the cellulase producer Trichoderma reesei.</title>
        <authorList>
            <person name="Yang D."/>
            <person name="Pomraning K."/>
            <person name="Kopchinskiy A."/>
            <person name="Karimi Aghcheh R."/>
            <person name="Atanasova L."/>
            <person name="Chenthamara K."/>
            <person name="Baker S.E."/>
            <person name="Zhang R."/>
            <person name="Shen Q."/>
            <person name="Freitag M."/>
            <person name="Kubicek C.P."/>
            <person name="Druzhinina I.S."/>
        </authorList>
    </citation>
    <scope>NUCLEOTIDE SEQUENCE [LARGE SCALE GENOMIC DNA]</scope>
    <source>
        <strain evidence="12 13">CBS 125925</strain>
    </source>
</reference>
<gene>
    <name evidence="12" type="ORF">A9Z42_0014290</name>
</gene>
<evidence type="ECO:0008006" key="14">
    <source>
        <dbReference type="Google" id="ProtNLM"/>
    </source>
</evidence>
<feature type="chain" id="PRO_5013749391" description="Chitin deacetylase" evidence="9">
    <location>
        <begin position="25"/>
        <end position="495"/>
    </location>
</feature>
<dbReference type="PANTHER" id="PTHR46471:SF2">
    <property type="entry name" value="CHITIN DEACETYLASE-RELATED"/>
    <property type="match status" value="1"/>
</dbReference>
<evidence type="ECO:0000256" key="2">
    <source>
        <dbReference type="ARBA" id="ARBA00022669"/>
    </source>
</evidence>
<dbReference type="InterPro" id="IPR011330">
    <property type="entry name" value="Glyco_hydro/deAcase_b/a-brl"/>
</dbReference>
<accession>A0A2H2ZP48</accession>